<proteinExistence type="predicted"/>
<comment type="caution">
    <text evidence="2">The sequence shown here is derived from an EMBL/GenBank/DDBJ whole genome shotgun (WGS) entry which is preliminary data.</text>
</comment>
<keyword evidence="3" id="KW-1185">Reference proteome</keyword>
<organism evidence="2 3">
    <name type="scientific">Brachionus plicatilis</name>
    <name type="common">Marine rotifer</name>
    <name type="synonym">Brachionus muelleri</name>
    <dbReference type="NCBI Taxonomy" id="10195"/>
    <lineage>
        <taxon>Eukaryota</taxon>
        <taxon>Metazoa</taxon>
        <taxon>Spiralia</taxon>
        <taxon>Gnathifera</taxon>
        <taxon>Rotifera</taxon>
        <taxon>Eurotatoria</taxon>
        <taxon>Monogononta</taxon>
        <taxon>Pseudotrocha</taxon>
        <taxon>Ploima</taxon>
        <taxon>Brachionidae</taxon>
        <taxon>Brachionus</taxon>
    </lineage>
</organism>
<evidence type="ECO:0000313" key="3">
    <source>
        <dbReference type="Proteomes" id="UP000276133"/>
    </source>
</evidence>
<dbReference type="AlphaFoldDB" id="A0A3M7SD87"/>
<feature type="compositionally biased region" description="Basic residues" evidence="1">
    <location>
        <begin position="70"/>
        <end position="101"/>
    </location>
</feature>
<dbReference type="EMBL" id="REGN01001586">
    <property type="protein sequence ID" value="RNA33752.1"/>
    <property type="molecule type" value="Genomic_DNA"/>
</dbReference>
<reference evidence="2 3" key="1">
    <citation type="journal article" date="2018" name="Sci. Rep.">
        <title>Genomic signatures of local adaptation to the degree of environmental predictability in rotifers.</title>
        <authorList>
            <person name="Franch-Gras L."/>
            <person name="Hahn C."/>
            <person name="Garcia-Roger E.M."/>
            <person name="Carmona M.J."/>
            <person name="Serra M."/>
            <person name="Gomez A."/>
        </authorList>
    </citation>
    <scope>NUCLEOTIDE SEQUENCE [LARGE SCALE GENOMIC DNA]</scope>
    <source>
        <strain evidence="2">HYR1</strain>
    </source>
</reference>
<feature type="region of interest" description="Disordered" evidence="1">
    <location>
        <begin position="70"/>
        <end position="110"/>
    </location>
</feature>
<dbReference type="Proteomes" id="UP000276133">
    <property type="component" value="Unassembled WGS sequence"/>
</dbReference>
<accession>A0A3M7SD87</accession>
<sequence length="319" mass="37130">MEDTEGSRSYSSNDEIEAYFKDLDKRFQSKVSLAERKISDINDINEDIFNLNSFEKNEYLIDNIDSKKIDHKAKKRHKKSKKRENYRSRSQHRRCSKRSSSKHSLNSSKTEIKVQDDYFSGTTSKKYNVTSNFDPNSNQVSKIFDFGLESATDKTPKQKKLENRLELFTFPHTEKSPIDSNEPNKIQTTSAYEKSDGCVTLESRKENNKIVNSDDKKEHLITDKNNLSQRPANFLNSESNFIKNEIDLTVSSLSKCFDQKEISEKKDILTEHVLGELINKTNDSDSTKNKQKKRQNDRLNFLILRVQIEELISAFENRD</sequence>
<protein>
    <submittedName>
        <fullName evidence="2">Uncharacterized protein</fullName>
    </submittedName>
</protein>
<evidence type="ECO:0000256" key="1">
    <source>
        <dbReference type="SAM" id="MobiDB-lite"/>
    </source>
</evidence>
<gene>
    <name evidence="2" type="ORF">BpHYR1_000211</name>
</gene>
<evidence type="ECO:0000313" key="2">
    <source>
        <dbReference type="EMBL" id="RNA33752.1"/>
    </source>
</evidence>
<name>A0A3M7SD87_BRAPC</name>